<name>A0AA88GE30_NAELO</name>
<keyword evidence="2" id="KW-1185">Reference proteome</keyword>
<evidence type="ECO:0000313" key="2">
    <source>
        <dbReference type="Proteomes" id="UP000816034"/>
    </source>
</evidence>
<accession>A0AA88GE30</accession>
<organism evidence="1 2">
    <name type="scientific">Naegleria lovaniensis</name>
    <name type="common">Amoeba</name>
    <dbReference type="NCBI Taxonomy" id="51637"/>
    <lineage>
        <taxon>Eukaryota</taxon>
        <taxon>Discoba</taxon>
        <taxon>Heterolobosea</taxon>
        <taxon>Tetramitia</taxon>
        <taxon>Eutetramitia</taxon>
        <taxon>Vahlkampfiidae</taxon>
        <taxon>Naegleria</taxon>
    </lineage>
</organism>
<dbReference type="AlphaFoldDB" id="A0AA88GE30"/>
<protein>
    <submittedName>
        <fullName evidence="1">Uncharacterized protein</fullName>
    </submittedName>
</protein>
<sequence>MSDSNGVIAILEPGLIGHSVWISIPSDGQYQFLNGSDPIVGVSGISIPFSQKSPIVLEMKRLKLAERLYRVTGEGIYRDSFLGNVQVPNISHDMILKKFLLNEQVTGQDSVMNVIYKGRYYWFFGDTNNVQKLLGNFHATAAFTNLKEISSLSTSPNLTYIVNGKDGNFVKGVAPVEPKNLPTWIHALYVEDGSSMYATYMKPDSNLNIVKRGFLKWNDYLEEFEEISQIDFNTQFSYPIDGSHVVKTSPHDAEDGYIYFGQPYPIVRCKKYLDLSTYESFTPLKINTSNSDLNNLQFDRDENSGKLIYGWKRGTSPLSAEQMAQLVKMGKMKPQEAYLLQLKSHESGQVIQAHAGSVHYNAFRDLYILIAEQNDGTESSLGEIWYSEGLTPIGPFLYGVKIVTHQKMDFYNPSHHYEFDEHNGKIIYFEGTYSNFWTNLPPTPKYNYNQQMYRLDVSKASEQIPIAVFKRNDNNFHTLDRKVVRKTSPKLVAVEFYAFSKPCESACIAIYQHKMNDQYLLTLTSNKQDDSLEPIFYALDPIHVKDQHSNISLFPFYQELKLGDGHTVLVFSHRDDLIV</sequence>
<gene>
    <name evidence="1" type="ORF">C9374_011824</name>
</gene>
<dbReference type="EMBL" id="PYSW02000051">
    <property type="protein sequence ID" value="KAG2373735.1"/>
    <property type="molecule type" value="Genomic_DNA"/>
</dbReference>
<comment type="caution">
    <text evidence="1">The sequence shown here is derived from an EMBL/GenBank/DDBJ whole genome shotgun (WGS) entry which is preliminary data.</text>
</comment>
<dbReference type="Proteomes" id="UP000816034">
    <property type="component" value="Unassembled WGS sequence"/>
</dbReference>
<proteinExistence type="predicted"/>
<evidence type="ECO:0000313" key="1">
    <source>
        <dbReference type="EMBL" id="KAG2373735.1"/>
    </source>
</evidence>
<reference evidence="1 2" key="1">
    <citation type="journal article" date="2018" name="BMC Genomics">
        <title>The genome of Naegleria lovaniensis, the basis for a comparative approach to unravel pathogenicity factors of the human pathogenic amoeba N. fowleri.</title>
        <authorList>
            <person name="Liechti N."/>
            <person name="Schurch N."/>
            <person name="Bruggmann R."/>
            <person name="Wittwer M."/>
        </authorList>
    </citation>
    <scope>NUCLEOTIDE SEQUENCE [LARGE SCALE GENOMIC DNA]</scope>
    <source>
        <strain evidence="1 2">ATCC 30569</strain>
    </source>
</reference>
<dbReference type="GeneID" id="68104278"/>
<dbReference type="RefSeq" id="XP_044542909.1">
    <property type="nucleotide sequence ID" value="XM_044687522.1"/>
</dbReference>